<dbReference type="SUPFAM" id="SSF53323">
    <property type="entry name" value="Pyruvate-ferredoxin oxidoreductase, PFOR, domain III"/>
    <property type="match status" value="1"/>
</dbReference>
<feature type="domain" description="Pyruvate/ketoisovalerate oxidoreductase catalytic" evidence="2">
    <location>
        <begin position="18"/>
        <end position="192"/>
    </location>
</feature>
<dbReference type="PANTHER" id="PTHR43366">
    <property type="entry name" value="PYRUVATE SYNTHASE SUBUNIT PORC"/>
    <property type="match status" value="1"/>
</dbReference>
<accession>A0A0F9PC29</accession>
<dbReference type="Pfam" id="PF01558">
    <property type="entry name" value="POR"/>
    <property type="match status" value="1"/>
</dbReference>
<comment type="caution">
    <text evidence="3">The sequence shown here is derived from an EMBL/GenBank/DDBJ whole genome shotgun (WGS) entry which is preliminary data.</text>
</comment>
<dbReference type="InterPro" id="IPR002869">
    <property type="entry name" value="Pyrv_flavodox_OxRed_cen"/>
</dbReference>
<dbReference type="InterPro" id="IPR051626">
    <property type="entry name" value="Oxidoreductase_gamma_subunit"/>
</dbReference>
<dbReference type="PANTHER" id="PTHR43366:SF1">
    <property type="entry name" value="PYRUVATE SYNTHASE SUBUNIT PORC"/>
    <property type="match status" value="1"/>
</dbReference>
<dbReference type="GO" id="GO:0016625">
    <property type="term" value="F:oxidoreductase activity, acting on the aldehyde or oxo group of donors, iron-sulfur protein as acceptor"/>
    <property type="evidence" value="ECO:0007669"/>
    <property type="project" value="InterPro"/>
</dbReference>
<name>A0A0F9PC29_9ZZZZ</name>
<keyword evidence="1" id="KW-0560">Oxidoreductase</keyword>
<dbReference type="InterPro" id="IPR019752">
    <property type="entry name" value="Pyrv/ketoisovalerate_OxRed_cat"/>
</dbReference>
<dbReference type="AlphaFoldDB" id="A0A0F9PC29"/>
<organism evidence="3">
    <name type="scientific">marine sediment metagenome</name>
    <dbReference type="NCBI Taxonomy" id="412755"/>
    <lineage>
        <taxon>unclassified sequences</taxon>
        <taxon>metagenomes</taxon>
        <taxon>ecological metagenomes</taxon>
    </lineage>
</organism>
<sequence length="198" mass="22065">MMEDNRIDAINITLYGRGGMGVVTCVEIIAEAAYLSGNFIDVHAYPSFGAERRGAPVQAYAKLSRKETIWDRAQIENPNILIIFDETVLTHEIATSLKEGGIFIINSEKNPNFFASEYNFNDEIKIVVADISKLAIEKDLTIDGNPVINTPILGLLSKSLPDLKLDNLRTVILKRMGDELGMINYDLIEQGYKMAKIL</sequence>
<evidence type="ECO:0000256" key="1">
    <source>
        <dbReference type="ARBA" id="ARBA00023002"/>
    </source>
</evidence>
<evidence type="ECO:0000313" key="3">
    <source>
        <dbReference type="EMBL" id="KKM90927.1"/>
    </source>
</evidence>
<dbReference type="Gene3D" id="3.40.920.10">
    <property type="entry name" value="Pyruvate-ferredoxin oxidoreductase, PFOR, domain III"/>
    <property type="match status" value="1"/>
</dbReference>
<dbReference type="NCBIfam" id="TIGR02175">
    <property type="entry name" value="PorC_KorC"/>
    <property type="match status" value="1"/>
</dbReference>
<proteinExistence type="predicted"/>
<evidence type="ECO:0000259" key="2">
    <source>
        <dbReference type="Pfam" id="PF01558"/>
    </source>
</evidence>
<dbReference type="InterPro" id="IPR011894">
    <property type="entry name" value="PorC_KorC"/>
</dbReference>
<reference evidence="3" key="1">
    <citation type="journal article" date="2015" name="Nature">
        <title>Complex archaea that bridge the gap between prokaryotes and eukaryotes.</title>
        <authorList>
            <person name="Spang A."/>
            <person name="Saw J.H."/>
            <person name="Jorgensen S.L."/>
            <person name="Zaremba-Niedzwiedzka K."/>
            <person name="Martijn J."/>
            <person name="Lind A.E."/>
            <person name="van Eijk R."/>
            <person name="Schleper C."/>
            <person name="Guy L."/>
            <person name="Ettema T.J."/>
        </authorList>
    </citation>
    <scope>NUCLEOTIDE SEQUENCE</scope>
</reference>
<protein>
    <recommendedName>
        <fullName evidence="2">Pyruvate/ketoisovalerate oxidoreductase catalytic domain-containing protein</fullName>
    </recommendedName>
</protein>
<gene>
    <name evidence="3" type="ORF">LCGC14_1233660</name>
</gene>
<dbReference type="EMBL" id="LAZR01006607">
    <property type="protein sequence ID" value="KKM90927.1"/>
    <property type="molecule type" value="Genomic_DNA"/>
</dbReference>